<comment type="caution">
    <text evidence="4">The sequence shown here is derived from an EMBL/GenBank/DDBJ whole genome shotgun (WGS) entry which is preliminary data.</text>
</comment>
<sequence length="190" mass="20106">MVIAQPQSVDVAPPAEQSGGEHEIVLETGSASCLLPATPQAVPKGRALVRRGLKHLGADSVSDDVALVATELLANALEHGVRDADARASEPDELHRRRLDGVRISLASTGSHIVLSVTDPSPTPPVRRPRDPLSGGGRGMQLVESLSLCWGWTLLEEQDGQRLPGKSVWAMFPKTAVEKPAAQIRIQGAA</sequence>
<dbReference type="InterPro" id="IPR036890">
    <property type="entry name" value="HATPase_C_sf"/>
</dbReference>
<dbReference type="GO" id="GO:0005524">
    <property type="term" value="F:ATP binding"/>
    <property type="evidence" value="ECO:0007669"/>
    <property type="project" value="UniProtKB-KW"/>
</dbReference>
<evidence type="ECO:0000313" key="5">
    <source>
        <dbReference type="Proteomes" id="UP001138997"/>
    </source>
</evidence>
<gene>
    <name evidence="4" type="ORF">LR394_21060</name>
</gene>
<proteinExistence type="predicted"/>
<feature type="domain" description="Histidine kinase/HSP90-like ATPase" evidence="3">
    <location>
        <begin position="35"/>
        <end position="146"/>
    </location>
</feature>
<evidence type="ECO:0000256" key="1">
    <source>
        <dbReference type="ARBA" id="ARBA00022527"/>
    </source>
</evidence>
<keyword evidence="5" id="KW-1185">Reference proteome</keyword>
<keyword evidence="1" id="KW-0723">Serine/threonine-protein kinase</keyword>
<organism evidence="4 5">
    <name type="scientific">Kineosporia babensis</name>
    <dbReference type="NCBI Taxonomy" id="499548"/>
    <lineage>
        <taxon>Bacteria</taxon>
        <taxon>Bacillati</taxon>
        <taxon>Actinomycetota</taxon>
        <taxon>Actinomycetes</taxon>
        <taxon>Kineosporiales</taxon>
        <taxon>Kineosporiaceae</taxon>
        <taxon>Kineosporia</taxon>
    </lineage>
</organism>
<protein>
    <submittedName>
        <fullName evidence="4">ATP-binding protein</fullName>
    </submittedName>
</protein>
<dbReference type="Pfam" id="PF13581">
    <property type="entry name" value="HATPase_c_2"/>
    <property type="match status" value="1"/>
</dbReference>
<name>A0A9X1NHJ9_9ACTN</name>
<evidence type="ECO:0000313" key="4">
    <source>
        <dbReference type="EMBL" id="MCD5313401.1"/>
    </source>
</evidence>
<dbReference type="Proteomes" id="UP001138997">
    <property type="component" value="Unassembled WGS sequence"/>
</dbReference>
<dbReference type="AlphaFoldDB" id="A0A9X1NHJ9"/>
<accession>A0A9X1NHJ9</accession>
<dbReference type="PANTHER" id="PTHR35526">
    <property type="entry name" value="ANTI-SIGMA-F FACTOR RSBW-RELATED"/>
    <property type="match status" value="1"/>
</dbReference>
<evidence type="ECO:0000256" key="2">
    <source>
        <dbReference type="SAM" id="MobiDB-lite"/>
    </source>
</evidence>
<feature type="region of interest" description="Disordered" evidence="2">
    <location>
        <begin position="1"/>
        <end position="20"/>
    </location>
</feature>
<dbReference type="CDD" id="cd16936">
    <property type="entry name" value="HATPase_RsbW-like"/>
    <property type="match status" value="1"/>
</dbReference>
<evidence type="ECO:0000259" key="3">
    <source>
        <dbReference type="Pfam" id="PF13581"/>
    </source>
</evidence>
<dbReference type="PANTHER" id="PTHR35526:SF3">
    <property type="entry name" value="ANTI-SIGMA-F FACTOR RSBW"/>
    <property type="match status" value="1"/>
</dbReference>
<keyword evidence="1" id="KW-0418">Kinase</keyword>
<keyword evidence="4" id="KW-0067">ATP-binding</keyword>
<reference evidence="4" key="1">
    <citation type="submission" date="2021-11" db="EMBL/GenBank/DDBJ databases">
        <title>Streptomyces corallinus and Kineosporia corallina sp. nov., two new coral-derived marine actinobacteria.</title>
        <authorList>
            <person name="Buangrab K."/>
            <person name="Sutthacheep M."/>
            <person name="Yeemin T."/>
            <person name="Harunari E."/>
            <person name="Igarashi Y."/>
            <person name="Sripreechasak P."/>
            <person name="Kanchanasin P."/>
            <person name="Tanasupawat S."/>
            <person name="Phongsopitanun W."/>
        </authorList>
    </citation>
    <scope>NUCLEOTIDE SEQUENCE</scope>
    <source>
        <strain evidence="4">JCM 31032</strain>
    </source>
</reference>
<dbReference type="InterPro" id="IPR050267">
    <property type="entry name" value="Anti-sigma-factor_SerPK"/>
</dbReference>
<dbReference type="InterPro" id="IPR003594">
    <property type="entry name" value="HATPase_dom"/>
</dbReference>
<dbReference type="GO" id="GO:0004674">
    <property type="term" value="F:protein serine/threonine kinase activity"/>
    <property type="evidence" value="ECO:0007669"/>
    <property type="project" value="UniProtKB-KW"/>
</dbReference>
<dbReference type="EMBL" id="JAJOMB010000011">
    <property type="protein sequence ID" value="MCD5313401.1"/>
    <property type="molecule type" value="Genomic_DNA"/>
</dbReference>
<dbReference type="RefSeq" id="WP_231444547.1">
    <property type="nucleotide sequence ID" value="NZ_JAJOMB010000011.1"/>
</dbReference>
<feature type="region of interest" description="Disordered" evidence="2">
    <location>
        <begin position="116"/>
        <end position="138"/>
    </location>
</feature>
<dbReference type="SUPFAM" id="SSF55874">
    <property type="entry name" value="ATPase domain of HSP90 chaperone/DNA topoisomerase II/histidine kinase"/>
    <property type="match status" value="1"/>
</dbReference>
<keyword evidence="1" id="KW-0808">Transferase</keyword>
<dbReference type="Gene3D" id="3.30.565.10">
    <property type="entry name" value="Histidine kinase-like ATPase, C-terminal domain"/>
    <property type="match status" value="1"/>
</dbReference>
<keyword evidence="4" id="KW-0547">Nucleotide-binding</keyword>